<protein>
    <submittedName>
        <fullName evidence="2">Uncharacterized protein</fullName>
    </submittedName>
</protein>
<dbReference type="VEuPathDB" id="FungiDB:PSHT_01731"/>
<comment type="caution">
    <text evidence="2">The sequence shown here is derived from an EMBL/GenBank/DDBJ whole genome shotgun (WGS) entry which is preliminary data.</text>
</comment>
<name>A0A2S4WJT4_9BASI</name>
<keyword evidence="3" id="KW-1185">Reference proteome</keyword>
<evidence type="ECO:0000313" key="3">
    <source>
        <dbReference type="Proteomes" id="UP000238274"/>
    </source>
</evidence>
<gene>
    <name evidence="2" type="ORF">PSHT_01731</name>
</gene>
<dbReference type="OrthoDB" id="10664672at2759"/>
<feature type="compositionally biased region" description="Polar residues" evidence="1">
    <location>
        <begin position="282"/>
        <end position="325"/>
    </location>
</feature>
<accession>A0A2S4WJT4</accession>
<feature type="compositionally biased region" description="Basic and acidic residues" evidence="1">
    <location>
        <begin position="249"/>
        <end position="259"/>
    </location>
</feature>
<dbReference type="EMBL" id="PKSM01000014">
    <property type="protein sequence ID" value="POW22019.1"/>
    <property type="molecule type" value="Genomic_DNA"/>
</dbReference>
<sequence>MICIRTGDTQHWRTPNLWQTQLYLFNHCCPSKNGETALAFAFSGYGSKINILKKHNVYMTLGRLIKEETGAWHCFFNPEISLDLGATSSWQTPAPAWDNMLIGKVWAMGFGTIAGASEVEGSAKTGGAKKNLDIFMDHCDYNTKTKRQVTFRTKYIVPGNSLFHNTFLFFEEGVEALMIGKVTGFDKEVKIWHVLIYFFCITSNGRGSQATALQVNGSNTTSLGPRIKMLGASRSANASRSTPRLGNGLKDRGNKRTFDDSNVLPLDEPGEIAEKAHKKGQQDTLHSTSTNKKGKQVVNSTHMHLNGQQGAPSLAEMQQNMQSLP</sequence>
<dbReference type="VEuPathDB" id="FungiDB:PSTT_10873"/>
<evidence type="ECO:0000313" key="2">
    <source>
        <dbReference type="EMBL" id="POW22019.1"/>
    </source>
</evidence>
<evidence type="ECO:0000256" key="1">
    <source>
        <dbReference type="SAM" id="MobiDB-lite"/>
    </source>
</evidence>
<reference evidence="3" key="2">
    <citation type="journal article" date="2018" name="BMC Genomics">
        <title>Genomic insights into host adaptation between the wheat stripe rust pathogen (Puccinia striiformis f. sp. tritici) and the barley stripe rust pathogen (Puccinia striiformis f. sp. hordei).</title>
        <authorList>
            <person name="Xia C."/>
            <person name="Wang M."/>
            <person name="Yin C."/>
            <person name="Cornejo O.E."/>
            <person name="Hulbert S.H."/>
            <person name="Chen X."/>
        </authorList>
    </citation>
    <scope>NUCLEOTIDE SEQUENCE [LARGE SCALE GENOMIC DNA]</scope>
    <source>
        <strain evidence="3">93TX-2</strain>
    </source>
</reference>
<proteinExistence type="predicted"/>
<feature type="region of interest" description="Disordered" evidence="1">
    <location>
        <begin position="231"/>
        <end position="325"/>
    </location>
</feature>
<reference evidence="3" key="3">
    <citation type="journal article" date="2018" name="Mol. Plant Microbe Interact.">
        <title>Genome sequence resources for the wheat stripe rust pathogen (Puccinia striiformis f. sp. tritici) and the barley stripe rust pathogen (Puccinia striiformis f. sp. hordei).</title>
        <authorList>
            <person name="Xia C."/>
            <person name="Wang M."/>
            <person name="Yin C."/>
            <person name="Cornejo O.E."/>
            <person name="Hulbert S.H."/>
            <person name="Chen X."/>
        </authorList>
    </citation>
    <scope>NUCLEOTIDE SEQUENCE [LARGE SCALE GENOMIC DNA]</scope>
    <source>
        <strain evidence="3">93TX-2</strain>
    </source>
</reference>
<organism evidence="2 3">
    <name type="scientific">Puccinia striiformis</name>
    <dbReference type="NCBI Taxonomy" id="27350"/>
    <lineage>
        <taxon>Eukaryota</taxon>
        <taxon>Fungi</taxon>
        <taxon>Dikarya</taxon>
        <taxon>Basidiomycota</taxon>
        <taxon>Pucciniomycotina</taxon>
        <taxon>Pucciniomycetes</taxon>
        <taxon>Pucciniales</taxon>
        <taxon>Pucciniaceae</taxon>
        <taxon>Puccinia</taxon>
    </lineage>
</organism>
<dbReference type="Proteomes" id="UP000238274">
    <property type="component" value="Unassembled WGS sequence"/>
</dbReference>
<feature type="compositionally biased region" description="Polar residues" evidence="1">
    <location>
        <begin position="234"/>
        <end position="244"/>
    </location>
</feature>
<dbReference type="AlphaFoldDB" id="A0A2S4WJT4"/>
<reference evidence="2 3" key="1">
    <citation type="submission" date="2017-12" db="EMBL/GenBank/DDBJ databases">
        <title>Gene loss provides genomic basis for host adaptation in cereal stripe rust fungi.</title>
        <authorList>
            <person name="Xia C."/>
        </authorList>
    </citation>
    <scope>NUCLEOTIDE SEQUENCE [LARGE SCALE GENOMIC DNA]</scope>
    <source>
        <strain evidence="2 3">93TX-2</strain>
    </source>
</reference>